<evidence type="ECO:0000313" key="1">
    <source>
        <dbReference type="EMBL" id="QJA98437.1"/>
    </source>
</evidence>
<name>A0A6M3LSZ0_9ZZZZ</name>
<dbReference type="AlphaFoldDB" id="A0A6M3LSZ0"/>
<evidence type="ECO:0000313" key="2">
    <source>
        <dbReference type="EMBL" id="QJB02714.1"/>
    </source>
</evidence>
<protein>
    <recommendedName>
        <fullName evidence="3">Tail protein</fullName>
    </recommendedName>
</protein>
<reference evidence="1" key="1">
    <citation type="submission" date="2020-03" db="EMBL/GenBank/DDBJ databases">
        <title>The deep terrestrial virosphere.</title>
        <authorList>
            <person name="Holmfeldt K."/>
            <person name="Nilsson E."/>
            <person name="Simone D."/>
            <person name="Lopez-Fernandez M."/>
            <person name="Wu X."/>
            <person name="de Brujin I."/>
            <person name="Lundin D."/>
            <person name="Andersson A."/>
            <person name="Bertilsson S."/>
            <person name="Dopson M."/>
        </authorList>
    </citation>
    <scope>NUCLEOTIDE SEQUENCE</scope>
    <source>
        <strain evidence="1">MM171A01791</strain>
        <strain evidence="2">MM171B01090</strain>
    </source>
</reference>
<proteinExistence type="predicted"/>
<evidence type="ECO:0008006" key="3">
    <source>
        <dbReference type="Google" id="ProtNLM"/>
    </source>
</evidence>
<dbReference type="EMBL" id="MT143580">
    <property type="protein sequence ID" value="QJA98437.1"/>
    <property type="molecule type" value="Genomic_DNA"/>
</dbReference>
<organism evidence="1">
    <name type="scientific">viral metagenome</name>
    <dbReference type="NCBI Taxonomy" id="1070528"/>
    <lineage>
        <taxon>unclassified sequences</taxon>
        <taxon>metagenomes</taxon>
        <taxon>organismal metagenomes</taxon>
    </lineage>
</organism>
<dbReference type="EMBL" id="MT143802">
    <property type="protein sequence ID" value="QJB02714.1"/>
    <property type="molecule type" value="Genomic_DNA"/>
</dbReference>
<accession>A0A6M3LSZ0</accession>
<gene>
    <name evidence="1" type="ORF">MM171A01791_0010</name>
    <name evidence="2" type="ORF">MM171B01090_0012</name>
</gene>
<sequence>MAEAVVQLPPDSTGKKIRAIELVVGAHTVYMEGSVPYDEDGNGLWAVGGDGYDALLATIGLEGEHTNPRHYEKDNGFYSEVVTRAGGVATALWTTTTTPDRTAGLDTTIYTLEIENSTGAAVTAWLEIGGAAITVPFHINDNDSVTIDYVGGFNTGDADVNCNASVNDVVFSIKGTEV</sequence>